<dbReference type="Gene3D" id="1.20.1060.10">
    <property type="entry name" value="Taq DNA Polymerase, Chain T, domain 4"/>
    <property type="match status" value="1"/>
</dbReference>
<dbReference type="AlphaFoldDB" id="D8MBG8"/>
<gene>
    <name evidence="3" type="ORF">GSBLH_T00005013001</name>
</gene>
<reference evidence="3" key="1">
    <citation type="submission" date="2010-02" db="EMBL/GenBank/DDBJ databases">
        <title>Sequencing and annotation of the Blastocystis hominis genome.</title>
        <authorList>
            <person name="Wincker P."/>
        </authorList>
    </citation>
    <scope>NUCLEOTIDE SEQUENCE</scope>
    <source>
        <strain evidence="3">Singapore isolate B</strain>
    </source>
</reference>
<dbReference type="GO" id="GO:0003887">
    <property type="term" value="F:DNA-directed DNA polymerase activity"/>
    <property type="evidence" value="ECO:0007669"/>
    <property type="project" value="InterPro"/>
</dbReference>
<dbReference type="Pfam" id="PF00476">
    <property type="entry name" value="DNA_pol_A"/>
    <property type="match status" value="2"/>
</dbReference>
<evidence type="ECO:0000259" key="2">
    <source>
        <dbReference type="SMART" id="SM00482"/>
    </source>
</evidence>
<organism evidence="3">
    <name type="scientific">Blastocystis hominis</name>
    <dbReference type="NCBI Taxonomy" id="12968"/>
    <lineage>
        <taxon>Eukaryota</taxon>
        <taxon>Sar</taxon>
        <taxon>Stramenopiles</taxon>
        <taxon>Bigyra</taxon>
        <taxon>Opalozoa</taxon>
        <taxon>Opalinata</taxon>
        <taxon>Blastocystidae</taxon>
        <taxon>Blastocystis</taxon>
    </lineage>
</organism>
<evidence type="ECO:0000256" key="1">
    <source>
        <dbReference type="ARBA" id="ARBA00022705"/>
    </source>
</evidence>
<dbReference type="InterPro" id="IPR001098">
    <property type="entry name" value="DNA-dir_DNA_pol_A_palm_dom"/>
</dbReference>
<dbReference type="InParanoid" id="D8MBG8"/>
<feature type="domain" description="DNA-directed DNA polymerase family A palm" evidence="2">
    <location>
        <begin position="362"/>
        <end position="589"/>
    </location>
</feature>
<dbReference type="RefSeq" id="XP_012899455.1">
    <property type="nucleotide sequence ID" value="XM_013044001.1"/>
</dbReference>
<evidence type="ECO:0000313" key="3">
    <source>
        <dbReference type="EMBL" id="CBK25407.2"/>
    </source>
</evidence>
<dbReference type="EMBL" id="FN668691">
    <property type="protein sequence ID" value="CBK25407.2"/>
    <property type="molecule type" value="Genomic_DNA"/>
</dbReference>
<dbReference type="InterPro" id="IPR002298">
    <property type="entry name" value="DNA_polymerase_A"/>
</dbReference>
<dbReference type="Gene3D" id="1.10.150.20">
    <property type="entry name" value="5' to 3' exonuclease, C-terminal subdomain"/>
    <property type="match status" value="1"/>
</dbReference>
<accession>D8MBG8</accession>
<dbReference type="Gene3D" id="3.30.70.370">
    <property type="match status" value="1"/>
</dbReference>
<dbReference type="GO" id="GO:0006302">
    <property type="term" value="P:double-strand break repair"/>
    <property type="evidence" value="ECO:0007669"/>
    <property type="project" value="TreeGrafter"/>
</dbReference>
<dbReference type="PANTHER" id="PTHR10133">
    <property type="entry name" value="DNA POLYMERASE I"/>
    <property type="match status" value="1"/>
</dbReference>
<dbReference type="CDD" id="cd08640">
    <property type="entry name" value="DNA_pol_A_plastid_like"/>
    <property type="match status" value="1"/>
</dbReference>
<protein>
    <recommendedName>
        <fullName evidence="2">DNA-directed DNA polymerase family A palm domain-containing protein</fullName>
    </recommendedName>
</protein>
<name>D8MBG8_BLAHO</name>
<sequence length="627" mass="70943">MHMARLWESSRVGKGSYSLESLSEELYIRKRPYKEIFGKPHIKRDGMQGKTIDVPPVIVAFSLSPHPQDLQRGSATRSAWIDYSAFDAEATWHVRKELESLLREMFWTSESLNGALSELSMWDFYRRYYRDFGQLLVNMERRGIHVDVARHLPEIEREARAALEKARNQFKSWAVAEGGSDLLFMNVHSTAQIQQLLFAPGFRGGRAGLPREREFSVENTTGFVEPGKKKPLKNRTILIRGLGIPPISFTEKGLPQCNAATIQELAGKIDEENVEKSEFGKAFEALGGGDRGKAACLALNALSRVNSIETMLNTFILPLQSVADAEQRVHCSLNLNTETGRLSSRNPNLQNQPALEKDVYFIRKAFMAKPGNILLVSDYGQLELRVLAHMTKCKAMIEAFRLGGDFHSRTALSMYDYIKEDIAKGTCLLEWDSSKGEPPAPLLKHKYASERRQAKILNFSLAYGKTAHGLQKDFGVSLEEAKEVLAKWYKERPEVKRWQELTIQTAKETGFTRTLMGRYRPLPDINSKNKWKEGHACRAAINTPIQGGAADIVMMAMLKIEKDERLRRLGFEMLLQIHDEVILEGPIENVAEAKKCLVEDMMHPFARPLLVDLVVDCNAAPSWYEAK</sequence>
<dbReference type="Gene3D" id="3.30.420.10">
    <property type="entry name" value="Ribonuclease H-like superfamily/Ribonuclease H"/>
    <property type="match status" value="1"/>
</dbReference>
<dbReference type="GO" id="GO:0003677">
    <property type="term" value="F:DNA binding"/>
    <property type="evidence" value="ECO:0007669"/>
    <property type="project" value="InterPro"/>
</dbReference>
<dbReference type="SUPFAM" id="SSF56672">
    <property type="entry name" value="DNA/RNA polymerases"/>
    <property type="match status" value="1"/>
</dbReference>
<dbReference type="GeneID" id="24921996"/>
<dbReference type="PANTHER" id="PTHR10133:SF27">
    <property type="entry name" value="DNA POLYMERASE NU"/>
    <property type="match status" value="1"/>
</dbReference>
<keyword evidence="4" id="KW-1185">Reference proteome</keyword>
<dbReference type="OrthoDB" id="275278at2759"/>
<dbReference type="PRINTS" id="PR00868">
    <property type="entry name" value="DNAPOLI"/>
</dbReference>
<dbReference type="InterPro" id="IPR036397">
    <property type="entry name" value="RNaseH_sf"/>
</dbReference>
<proteinExistence type="predicted"/>
<dbReference type="GO" id="GO:0006261">
    <property type="term" value="P:DNA-templated DNA replication"/>
    <property type="evidence" value="ECO:0007669"/>
    <property type="project" value="InterPro"/>
</dbReference>
<evidence type="ECO:0000313" key="4">
    <source>
        <dbReference type="Proteomes" id="UP000008312"/>
    </source>
</evidence>
<dbReference type="Proteomes" id="UP000008312">
    <property type="component" value="Unassembled WGS sequence"/>
</dbReference>
<dbReference type="SMART" id="SM00482">
    <property type="entry name" value="POLAc"/>
    <property type="match status" value="1"/>
</dbReference>
<keyword evidence="1" id="KW-0235">DNA replication</keyword>
<dbReference type="OMA" id="NGREACH"/>
<dbReference type="InterPro" id="IPR043502">
    <property type="entry name" value="DNA/RNA_pol_sf"/>
</dbReference>